<dbReference type="Gene3D" id="3.40.50.300">
    <property type="entry name" value="P-loop containing nucleotide triphosphate hydrolases"/>
    <property type="match status" value="1"/>
</dbReference>
<comment type="catalytic activity">
    <reaction evidence="4">
        <text>ATP + H2O = ADP + phosphate + H(+)</text>
        <dbReference type="Rhea" id="RHEA:13065"/>
        <dbReference type="ChEBI" id="CHEBI:15377"/>
        <dbReference type="ChEBI" id="CHEBI:15378"/>
        <dbReference type="ChEBI" id="CHEBI:30616"/>
        <dbReference type="ChEBI" id="CHEBI:43474"/>
        <dbReference type="ChEBI" id="CHEBI:456216"/>
        <dbReference type="EC" id="5.6.2.4"/>
    </reaction>
</comment>
<organism evidence="6 7">
    <name type="scientific">Thermoproteota archaeon</name>
    <dbReference type="NCBI Taxonomy" id="2056631"/>
    <lineage>
        <taxon>Archaea</taxon>
        <taxon>Thermoproteota</taxon>
    </lineage>
</organism>
<comment type="catalytic activity">
    <reaction evidence="2">
        <text>Couples ATP hydrolysis with the unwinding of duplex DNA by translocating in the 3'-5' direction.</text>
        <dbReference type="EC" id="5.6.2.4"/>
    </reaction>
</comment>
<dbReference type="PANTHER" id="PTHR42957">
    <property type="entry name" value="HELICASE MJ1565-RELATED"/>
    <property type="match status" value="1"/>
</dbReference>
<dbReference type="InterPro" id="IPR002789">
    <property type="entry name" value="HerA_central"/>
</dbReference>
<proteinExistence type="inferred from homology"/>
<dbReference type="PANTHER" id="PTHR42957:SF1">
    <property type="entry name" value="HELICASE MJ1565-RELATED"/>
    <property type="match status" value="1"/>
</dbReference>
<evidence type="ECO:0000313" key="7">
    <source>
        <dbReference type="Proteomes" id="UP000272051"/>
    </source>
</evidence>
<dbReference type="Pfam" id="PF01935">
    <property type="entry name" value="DUF87"/>
    <property type="match status" value="1"/>
</dbReference>
<evidence type="ECO:0000256" key="4">
    <source>
        <dbReference type="ARBA" id="ARBA00048988"/>
    </source>
</evidence>
<dbReference type="SUPFAM" id="SSF52540">
    <property type="entry name" value="P-loop containing nucleoside triphosphate hydrolases"/>
    <property type="match status" value="1"/>
</dbReference>
<accession>A0A497ERT7</accession>
<reference evidence="6 7" key="1">
    <citation type="submission" date="2018-06" db="EMBL/GenBank/DDBJ databases">
        <title>Extensive metabolic versatility and redundancy in microbially diverse, dynamic hydrothermal sediments.</title>
        <authorList>
            <person name="Dombrowski N."/>
            <person name="Teske A."/>
            <person name="Baker B.J."/>
        </authorList>
    </citation>
    <scope>NUCLEOTIDE SEQUENCE [LARGE SCALE GENOMIC DNA]</scope>
    <source>
        <strain evidence="6">B34_G17</strain>
    </source>
</reference>
<dbReference type="GO" id="GO:0043138">
    <property type="term" value="F:3'-5' DNA helicase activity"/>
    <property type="evidence" value="ECO:0007669"/>
    <property type="project" value="UniProtKB-EC"/>
</dbReference>
<dbReference type="EMBL" id="QMQX01000182">
    <property type="protein sequence ID" value="RLE50084.1"/>
    <property type="molecule type" value="Genomic_DNA"/>
</dbReference>
<evidence type="ECO:0000256" key="3">
    <source>
        <dbReference type="ARBA" id="ARBA00048954"/>
    </source>
</evidence>
<comment type="caution">
    <text evidence="6">The sequence shown here is derived from an EMBL/GenBank/DDBJ whole genome shotgun (WGS) entry which is preliminary data.</text>
</comment>
<dbReference type="AlphaFoldDB" id="A0A497ERT7"/>
<dbReference type="SMART" id="SM00382">
    <property type="entry name" value="AAA"/>
    <property type="match status" value="1"/>
</dbReference>
<name>A0A497ERT7_9CREN</name>
<comment type="catalytic activity">
    <reaction evidence="3">
        <text>ATP + H2O = ADP + phosphate + H(+)</text>
        <dbReference type="Rhea" id="RHEA:13065"/>
        <dbReference type="ChEBI" id="CHEBI:15377"/>
        <dbReference type="ChEBI" id="CHEBI:15378"/>
        <dbReference type="ChEBI" id="CHEBI:30616"/>
        <dbReference type="ChEBI" id="CHEBI:43474"/>
        <dbReference type="ChEBI" id="CHEBI:456216"/>
        <dbReference type="EC" id="5.6.2.3"/>
    </reaction>
</comment>
<dbReference type="Proteomes" id="UP000272051">
    <property type="component" value="Unassembled WGS sequence"/>
</dbReference>
<dbReference type="InterPro" id="IPR003593">
    <property type="entry name" value="AAA+_ATPase"/>
</dbReference>
<feature type="non-terminal residue" evidence="6">
    <location>
        <position position="527"/>
    </location>
</feature>
<evidence type="ECO:0000313" key="6">
    <source>
        <dbReference type="EMBL" id="RLE50084.1"/>
    </source>
</evidence>
<feature type="domain" description="AAA+ ATPase" evidence="5">
    <location>
        <begin position="124"/>
        <end position="321"/>
    </location>
</feature>
<dbReference type="InterPro" id="IPR008571">
    <property type="entry name" value="HerA-like"/>
</dbReference>
<protein>
    <recommendedName>
        <fullName evidence="5">AAA+ ATPase domain-containing protein</fullName>
    </recommendedName>
</protein>
<evidence type="ECO:0000256" key="2">
    <source>
        <dbReference type="ARBA" id="ARBA00034617"/>
    </source>
</evidence>
<evidence type="ECO:0000259" key="5">
    <source>
        <dbReference type="SMART" id="SM00382"/>
    </source>
</evidence>
<dbReference type="InterPro" id="IPR027417">
    <property type="entry name" value="P-loop_NTPase"/>
</dbReference>
<sequence>MEKLSSKAGEVVGFIEGDVGAEGFEISVLKEAVGRNDFVEVVHEDKHYLLIIKDVKRVGKKFKAKCVVVGSPPKTPFKMGCEVYKASEDTIRSTLGLKAKPAEGIFIGYLKDYQDIKIWLPVDKLGRVFIVGKPGSGKSYTMGVVAEELIKKEIPLVIIDPHGEYSSLKIAAEKAGRDIAPKSYAEQVVEYADLSLNPSADLDIAFLSSAKQEDLVAQGQCTVINLRGLSLEKQKDIVAEVMNKLLEASFAKKIPPFFLALDEAHLFAGRDRSMTSSVARRFSQEGRKFGANVIVMTQRPQLLDMTVRSLSGTWIIHRLTDPNDVRIAIESGGLTKEWEHDINWLESGEAVITGEVVEKLPIVVKIRERETKHGAPSISPLEAIRRARGTRSRKKLLAQVVKPKLEEIPQVAENLPQAYIAPALEPKLELTDFAEKRGVKVSVHKKTLVYMPILVAEANVEVSRKKPEVSYPEIVRKALVVDERTGKIDWRKQSFSLGLSAEDILNQPLLDAPREHGEHIDVAPQLK</sequence>
<comment type="similarity">
    <text evidence="1">Belongs to the HerA family.</text>
</comment>
<evidence type="ECO:0000256" key="1">
    <source>
        <dbReference type="ARBA" id="ARBA00007816"/>
    </source>
</evidence>
<dbReference type="GO" id="GO:0043139">
    <property type="term" value="F:5'-3' DNA helicase activity"/>
    <property type="evidence" value="ECO:0007669"/>
    <property type="project" value="UniProtKB-EC"/>
</dbReference>
<gene>
    <name evidence="6" type="ORF">DRJ33_07685</name>
</gene>